<accession>A0A0K0D194</accession>
<name>A0A0K0D194_ANGCA</name>
<sequence>MGVAATVRRRKRARERPSRSSRQSIDRSGVSAATLVVVSHLEDAVTGRRESVVTPLSFLFSTEVMCTPGGTTYGLTYCNTNEAYLNKPVYIRD</sequence>
<dbReference type="AlphaFoldDB" id="A0A0K0D194"/>
<evidence type="ECO:0000313" key="3">
    <source>
        <dbReference type="WBParaSite" id="ACAC_0000383901-mRNA-1"/>
    </source>
</evidence>
<dbReference type="Proteomes" id="UP000035642">
    <property type="component" value="Unassembled WGS sequence"/>
</dbReference>
<organism evidence="2 3">
    <name type="scientific">Angiostrongylus cantonensis</name>
    <name type="common">Rat lungworm</name>
    <dbReference type="NCBI Taxonomy" id="6313"/>
    <lineage>
        <taxon>Eukaryota</taxon>
        <taxon>Metazoa</taxon>
        <taxon>Ecdysozoa</taxon>
        <taxon>Nematoda</taxon>
        <taxon>Chromadorea</taxon>
        <taxon>Rhabditida</taxon>
        <taxon>Rhabditina</taxon>
        <taxon>Rhabditomorpha</taxon>
        <taxon>Strongyloidea</taxon>
        <taxon>Metastrongylidae</taxon>
        <taxon>Angiostrongylus</taxon>
    </lineage>
</organism>
<proteinExistence type="predicted"/>
<dbReference type="WBParaSite" id="ACAC_0000383901-mRNA-1">
    <property type="protein sequence ID" value="ACAC_0000383901-mRNA-1"/>
    <property type="gene ID" value="ACAC_0000383901"/>
</dbReference>
<reference evidence="3" key="2">
    <citation type="submission" date="2017-02" db="UniProtKB">
        <authorList>
            <consortium name="WormBaseParasite"/>
        </authorList>
    </citation>
    <scope>IDENTIFICATION</scope>
</reference>
<feature type="region of interest" description="Disordered" evidence="1">
    <location>
        <begin position="1"/>
        <end position="29"/>
    </location>
</feature>
<evidence type="ECO:0000256" key="1">
    <source>
        <dbReference type="SAM" id="MobiDB-lite"/>
    </source>
</evidence>
<protein>
    <submittedName>
        <fullName evidence="3">Ephrin RBD domain-containing protein</fullName>
    </submittedName>
</protein>
<evidence type="ECO:0000313" key="2">
    <source>
        <dbReference type="Proteomes" id="UP000035642"/>
    </source>
</evidence>
<reference evidence="2" key="1">
    <citation type="submission" date="2012-09" db="EMBL/GenBank/DDBJ databases">
        <authorList>
            <person name="Martin A.A."/>
        </authorList>
    </citation>
    <scope>NUCLEOTIDE SEQUENCE</scope>
</reference>
<keyword evidence="2" id="KW-1185">Reference proteome</keyword>